<organism evidence="2 3">
    <name type="scientific">Fimbriimonas ginsengisoli</name>
    <dbReference type="NCBI Taxonomy" id="1005039"/>
    <lineage>
        <taxon>Bacteria</taxon>
        <taxon>Bacillati</taxon>
        <taxon>Armatimonadota</taxon>
        <taxon>Fimbriimonadia</taxon>
        <taxon>Fimbriimonadales</taxon>
        <taxon>Fimbriimonadaceae</taxon>
        <taxon>Fimbriimonas</taxon>
    </lineage>
</organism>
<feature type="compositionally biased region" description="Pro residues" evidence="1">
    <location>
        <begin position="149"/>
        <end position="161"/>
    </location>
</feature>
<reference evidence="2" key="1">
    <citation type="submission" date="2020-07" db="EMBL/GenBank/DDBJ databases">
        <title>Huge and variable diversity of episymbiotic CPR bacteria and DPANN archaea in groundwater ecosystems.</title>
        <authorList>
            <person name="He C.Y."/>
            <person name="Keren R."/>
            <person name="Whittaker M."/>
            <person name="Farag I.F."/>
            <person name="Doudna J."/>
            <person name="Cate J.H.D."/>
            <person name="Banfield J.F."/>
        </authorList>
    </citation>
    <scope>NUCLEOTIDE SEQUENCE</scope>
    <source>
        <strain evidence="2">NC_groundwater_17_Pr7_B-0.1um_64_12</strain>
    </source>
</reference>
<dbReference type="Proteomes" id="UP000727962">
    <property type="component" value="Unassembled WGS sequence"/>
</dbReference>
<name>A0A931PVX1_FIMGI</name>
<comment type="caution">
    <text evidence="2">The sequence shown here is derived from an EMBL/GenBank/DDBJ whole genome shotgun (WGS) entry which is preliminary data.</text>
</comment>
<dbReference type="AlphaFoldDB" id="A0A931PVX1"/>
<protein>
    <recommendedName>
        <fullName evidence="4">Lipoprotein</fullName>
    </recommendedName>
</protein>
<gene>
    <name evidence="2" type="ORF">HYR64_06315</name>
</gene>
<proteinExistence type="predicted"/>
<evidence type="ECO:0000313" key="3">
    <source>
        <dbReference type="Proteomes" id="UP000727962"/>
    </source>
</evidence>
<evidence type="ECO:0000256" key="1">
    <source>
        <dbReference type="SAM" id="MobiDB-lite"/>
    </source>
</evidence>
<dbReference type="EMBL" id="JACOSL010000038">
    <property type="protein sequence ID" value="MBI1756705.1"/>
    <property type="molecule type" value="Genomic_DNA"/>
</dbReference>
<sequence>MRHPIPALIPALLLSLAGCQPPSPARVSATKPPLLDDGSGLPLDSHPEVAKALAKGEIPVYPGARLSQKGPWASERQLGKRSEIDVFLITSDAVEPVGQFYAKALGHEFESMGFKGFVQGKTPGGRSLSVTIEHLEMEHTRITLASLFPPLPEPRPSPPKSNDPAAPSEGAGPRESAG</sequence>
<accession>A0A931PVX1</accession>
<dbReference type="PROSITE" id="PS51257">
    <property type="entry name" value="PROKAR_LIPOPROTEIN"/>
    <property type="match status" value="1"/>
</dbReference>
<evidence type="ECO:0008006" key="4">
    <source>
        <dbReference type="Google" id="ProtNLM"/>
    </source>
</evidence>
<feature type="region of interest" description="Disordered" evidence="1">
    <location>
        <begin position="146"/>
        <end position="178"/>
    </location>
</feature>
<evidence type="ECO:0000313" key="2">
    <source>
        <dbReference type="EMBL" id="MBI1756705.1"/>
    </source>
</evidence>